<dbReference type="Proteomes" id="UP000003295">
    <property type="component" value="Unassembled WGS sequence"/>
</dbReference>
<dbReference type="STRING" id="521003.COLINT_02344"/>
<dbReference type="RefSeq" id="WP_006722588.1">
    <property type="nucleotide sequence ID" value="NZ_GG692710.1"/>
</dbReference>
<dbReference type="EMBL" id="ABXH02000005">
    <property type="protein sequence ID" value="EEP44845.1"/>
    <property type="molecule type" value="Genomic_DNA"/>
</dbReference>
<sequence length="72" mass="7242">MSVLIQKVVVEDAAKASPLLPAHVAVVNAEGEPLLGTIAKLGSDASTVASVKDAYNALLDKLSAAGLAEVTE</sequence>
<evidence type="ECO:0000313" key="2">
    <source>
        <dbReference type="Proteomes" id="UP000003295"/>
    </source>
</evidence>
<name>C4F8H3_9ACTN</name>
<evidence type="ECO:0000313" key="1">
    <source>
        <dbReference type="EMBL" id="EEP44845.1"/>
    </source>
</evidence>
<gene>
    <name evidence="1" type="ORF">COLINT_02344</name>
</gene>
<accession>C4F8H3</accession>
<proteinExistence type="predicted"/>
<reference evidence="1 2" key="1">
    <citation type="submission" date="2009-04" db="EMBL/GenBank/DDBJ databases">
        <authorList>
            <person name="Weinstock G."/>
            <person name="Sodergren E."/>
            <person name="Clifton S."/>
            <person name="Fulton L."/>
            <person name="Fulton B."/>
            <person name="Courtney L."/>
            <person name="Fronick C."/>
            <person name="Harrison M."/>
            <person name="Strong C."/>
            <person name="Farmer C."/>
            <person name="Delahaunty K."/>
            <person name="Markovic C."/>
            <person name="Hall O."/>
            <person name="Minx P."/>
            <person name="Tomlinson C."/>
            <person name="Mitreva M."/>
            <person name="Nelson J."/>
            <person name="Hou S."/>
            <person name="Wollam A."/>
            <person name="Pepin K.H."/>
            <person name="Johnson M."/>
            <person name="Bhonagiri V."/>
            <person name="Nash W.E."/>
            <person name="Warren W."/>
            <person name="Chinwalla A."/>
            <person name="Mardis E.R."/>
            <person name="Wilson R.K."/>
        </authorList>
    </citation>
    <scope>NUCLEOTIDE SEQUENCE [LARGE SCALE GENOMIC DNA]</scope>
    <source>
        <strain evidence="1 2">DSM 13280</strain>
    </source>
</reference>
<dbReference type="AlphaFoldDB" id="C4F8H3"/>
<comment type="caution">
    <text evidence="1">The sequence shown here is derived from an EMBL/GenBank/DDBJ whole genome shotgun (WGS) entry which is preliminary data.</text>
</comment>
<organism evidence="1 2">
    <name type="scientific">Collinsella intestinalis DSM 13280</name>
    <dbReference type="NCBI Taxonomy" id="521003"/>
    <lineage>
        <taxon>Bacteria</taxon>
        <taxon>Bacillati</taxon>
        <taxon>Actinomycetota</taxon>
        <taxon>Coriobacteriia</taxon>
        <taxon>Coriobacteriales</taxon>
        <taxon>Coriobacteriaceae</taxon>
        <taxon>Collinsella</taxon>
    </lineage>
</organism>
<protein>
    <submittedName>
        <fullName evidence="1">Uncharacterized protein</fullName>
    </submittedName>
</protein>
<dbReference type="HOGENOM" id="CLU_2715423_0_0_11"/>